<evidence type="ECO:0000313" key="3">
    <source>
        <dbReference type="EMBL" id="MDR7300933.1"/>
    </source>
</evidence>
<keyword evidence="4" id="KW-1185">Reference proteome</keyword>
<evidence type="ECO:0000313" key="4">
    <source>
        <dbReference type="Proteomes" id="UP001180845"/>
    </source>
</evidence>
<comment type="caution">
    <text evidence="3">The sequence shown here is derived from an EMBL/GenBank/DDBJ whole genome shotgun (WGS) entry which is preliminary data.</text>
</comment>
<dbReference type="EMBL" id="JAVDXW010000001">
    <property type="protein sequence ID" value="MDR7300933.1"/>
    <property type="molecule type" value="Genomic_DNA"/>
</dbReference>
<dbReference type="SUPFAM" id="SSF52038">
    <property type="entry name" value="Barstar-related"/>
    <property type="match status" value="1"/>
</dbReference>
<name>A0AAE3Z9R3_9ACTN</name>
<comment type="similarity">
    <text evidence="1">Belongs to the barstar family.</text>
</comment>
<evidence type="ECO:0000259" key="2">
    <source>
        <dbReference type="Pfam" id="PF01337"/>
    </source>
</evidence>
<feature type="domain" description="Barstar (barnase inhibitor)" evidence="2">
    <location>
        <begin position="29"/>
        <end position="110"/>
    </location>
</feature>
<dbReference type="Proteomes" id="UP001180845">
    <property type="component" value="Unassembled WGS sequence"/>
</dbReference>
<dbReference type="Pfam" id="PF01337">
    <property type="entry name" value="Barstar"/>
    <property type="match status" value="1"/>
</dbReference>
<dbReference type="RefSeq" id="WP_310270501.1">
    <property type="nucleotide sequence ID" value="NZ_JAVDXW010000001.1"/>
</dbReference>
<proteinExistence type="inferred from homology"/>
<dbReference type="InterPro" id="IPR000468">
    <property type="entry name" value="Barstar"/>
</dbReference>
<sequence length="123" mass="13339">MADEPERLSAAVTVQQAAEEAWSRGAIPHVLDGTELVNKRTALCGIAAALSFPEWAGRNLDALYDCLTDLSWLSEGEHVLIWSDSQVLAAHDPKTYRGIGAVLRDAADDTVSDRDFSAVITRD</sequence>
<dbReference type="AlphaFoldDB" id="A0AAE3Z9R3"/>
<organism evidence="3 4">
    <name type="scientific">Haloactinomyces albus</name>
    <dbReference type="NCBI Taxonomy" id="1352928"/>
    <lineage>
        <taxon>Bacteria</taxon>
        <taxon>Bacillati</taxon>
        <taxon>Actinomycetota</taxon>
        <taxon>Actinomycetes</taxon>
        <taxon>Actinopolysporales</taxon>
        <taxon>Actinopolysporaceae</taxon>
        <taxon>Haloactinomyces</taxon>
    </lineage>
</organism>
<protein>
    <recommendedName>
        <fullName evidence="2">Barstar (barnase inhibitor) domain-containing protein</fullName>
    </recommendedName>
</protein>
<reference evidence="3" key="1">
    <citation type="submission" date="2023-07" db="EMBL/GenBank/DDBJ databases">
        <title>Sequencing the genomes of 1000 actinobacteria strains.</title>
        <authorList>
            <person name="Klenk H.-P."/>
        </authorList>
    </citation>
    <scope>NUCLEOTIDE SEQUENCE</scope>
    <source>
        <strain evidence="3">DSM 45977</strain>
    </source>
</reference>
<dbReference type="InterPro" id="IPR035905">
    <property type="entry name" value="Barstar-like_sf"/>
</dbReference>
<dbReference type="CDD" id="cd05141">
    <property type="entry name" value="Barstar_evA4336-like"/>
    <property type="match status" value="1"/>
</dbReference>
<accession>A0AAE3Z9R3</accession>
<gene>
    <name evidence="3" type="ORF">JOF55_001114</name>
</gene>
<dbReference type="Gene3D" id="3.30.370.10">
    <property type="entry name" value="Barstar-like"/>
    <property type="match status" value="1"/>
</dbReference>
<evidence type="ECO:0000256" key="1">
    <source>
        <dbReference type="ARBA" id="ARBA00006845"/>
    </source>
</evidence>